<proteinExistence type="predicted"/>
<feature type="transmembrane region" description="Helical" evidence="5">
    <location>
        <begin position="59"/>
        <end position="77"/>
    </location>
</feature>
<dbReference type="AlphaFoldDB" id="A0A1B8U391"/>
<accession>A0A1B8U391</accession>
<dbReference type="STRING" id="1774273.LPB03_07965"/>
<dbReference type="OrthoDB" id="122062at2"/>
<dbReference type="EMBL" id="LSFM01000002">
    <property type="protein sequence ID" value="OBY66337.1"/>
    <property type="molecule type" value="Genomic_DNA"/>
</dbReference>
<comment type="subcellular location">
    <subcellularLocation>
        <location evidence="1">Membrane</location>
        <topology evidence="1">Multi-pass membrane protein</topology>
    </subcellularLocation>
</comment>
<comment type="caution">
    <text evidence="6">The sequence shown here is derived from an EMBL/GenBank/DDBJ whole genome shotgun (WGS) entry which is preliminary data.</text>
</comment>
<dbReference type="GO" id="GO:0016020">
    <property type="term" value="C:membrane"/>
    <property type="evidence" value="ECO:0007669"/>
    <property type="project" value="UniProtKB-SubCell"/>
</dbReference>
<dbReference type="KEGG" id="pob:LPB03_07965"/>
<evidence type="ECO:0000256" key="1">
    <source>
        <dbReference type="ARBA" id="ARBA00004141"/>
    </source>
</evidence>
<evidence type="ECO:0000313" key="7">
    <source>
        <dbReference type="Proteomes" id="UP000092584"/>
    </source>
</evidence>
<organism evidence="6 7">
    <name type="scientific">Polaribacter vadi</name>
    <dbReference type="NCBI Taxonomy" id="1774273"/>
    <lineage>
        <taxon>Bacteria</taxon>
        <taxon>Pseudomonadati</taxon>
        <taxon>Bacteroidota</taxon>
        <taxon>Flavobacteriia</taxon>
        <taxon>Flavobacteriales</taxon>
        <taxon>Flavobacteriaceae</taxon>
    </lineage>
</organism>
<sequence>MNYFEIIGFFAAILTTVAFFPQVIKVYKTKETKSISLSMYIVFSIGVLFWLIYGLHLKSLPIVLANAITLISSIYILHMKIKHK</sequence>
<keyword evidence="3 5" id="KW-1133">Transmembrane helix</keyword>
<dbReference type="GO" id="GO:0051119">
    <property type="term" value="F:sugar transmembrane transporter activity"/>
    <property type="evidence" value="ECO:0007669"/>
    <property type="project" value="InterPro"/>
</dbReference>
<dbReference type="InterPro" id="IPR047662">
    <property type="entry name" value="SemiSWEET"/>
</dbReference>
<dbReference type="InterPro" id="IPR006603">
    <property type="entry name" value="PQ-loop_rpt"/>
</dbReference>
<reference evidence="7" key="1">
    <citation type="submission" date="2016-02" db="EMBL/GenBank/DDBJ databases">
        <authorList>
            <person name="Shin S.-K."/>
            <person name="Yi H."/>
            <person name="Kim E."/>
        </authorList>
    </citation>
    <scope>NUCLEOTIDE SEQUENCE [LARGE SCALE GENOMIC DNA]</scope>
    <source>
        <strain evidence="7">LPB0003</strain>
    </source>
</reference>
<dbReference type="Proteomes" id="UP000092584">
    <property type="component" value="Unassembled WGS sequence"/>
</dbReference>
<feature type="transmembrane region" description="Helical" evidence="5">
    <location>
        <begin position="35"/>
        <end position="53"/>
    </location>
</feature>
<evidence type="ECO:0000256" key="5">
    <source>
        <dbReference type="SAM" id="Phobius"/>
    </source>
</evidence>
<dbReference type="Pfam" id="PF04193">
    <property type="entry name" value="PQ-loop"/>
    <property type="match status" value="1"/>
</dbReference>
<keyword evidence="4 5" id="KW-0472">Membrane</keyword>
<dbReference type="Gene3D" id="1.20.1280.290">
    <property type="match status" value="1"/>
</dbReference>
<evidence type="ECO:0000256" key="3">
    <source>
        <dbReference type="ARBA" id="ARBA00022989"/>
    </source>
</evidence>
<dbReference type="RefSeq" id="WP_065317803.1">
    <property type="nucleotide sequence ID" value="NZ_CP017477.1"/>
</dbReference>
<evidence type="ECO:0008006" key="8">
    <source>
        <dbReference type="Google" id="ProtNLM"/>
    </source>
</evidence>
<evidence type="ECO:0000256" key="4">
    <source>
        <dbReference type="ARBA" id="ARBA00023136"/>
    </source>
</evidence>
<feature type="transmembrane region" description="Helical" evidence="5">
    <location>
        <begin position="6"/>
        <end position="23"/>
    </location>
</feature>
<gene>
    <name evidence="6" type="ORF">LPB3_01350</name>
</gene>
<evidence type="ECO:0000313" key="6">
    <source>
        <dbReference type="EMBL" id="OBY66337.1"/>
    </source>
</evidence>
<evidence type="ECO:0000256" key="2">
    <source>
        <dbReference type="ARBA" id="ARBA00022692"/>
    </source>
</evidence>
<keyword evidence="7" id="KW-1185">Reference proteome</keyword>
<name>A0A1B8U391_9FLAO</name>
<protein>
    <recommendedName>
        <fullName evidence="8">Glutathione synthetase</fullName>
    </recommendedName>
</protein>
<dbReference type="NCBIfam" id="NF037968">
    <property type="entry name" value="SemiSWEET_2"/>
    <property type="match status" value="1"/>
</dbReference>
<keyword evidence="2 5" id="KW-0812">Transmembrane</keyword>